<evidence type="ECO:0000256" key="6">
    <source>
        <dbReference type="ARBA" id="ARBA00022801"/>
    </source>
</evidence>
<evidence type="ECO:0000256" key="10">
    <source>
        <dbReference type="ARBA" id="ARBA00023242"/>
    </source>
</evidence>
<evidence type="ECO:0000256" key="14">
    <source>
        <dbReference type="SAM" id="MobiDB-lite"/>
    </source>
</evidence>
<evidence type="ECO:0000259" key="16">
    <source>
        <dbReference type="PROSITE" id="PS51061"/>
    </source>
</evidence>
<reference evidence="17 18" key="1">
    <citation type="submission" date="2016-04" db="EMBL/GenBank/DDBJ databases">
        <title>Evolutionary innovation and constraint leading to complex multicellularity in the Ascomycota.</title>
        <authorList>
            <person name="Cisse O."/>
            <person name="Nguyen A."/>
            <person name="Hewitt D.A."/>
            <person name="Jedd G."/>
            <person name="Stajich J.E."/>
        </authorList>
    </citation>
    <scope>NUCLEOTIDE SEQUENCE [LARGE SCALE GENOMIC DNA]</scope>
    <source>
        <strain evidence="17 18">DAH-3</strain>
    </source>
</reference>
<dbReference type="PROSITE" id="PS50102">
    <property type="entry name" value="RRM"/>
    <property type="match status" value="1"/>
</dbReference>
<comment type="function">
    <text evidence="11">Regulates global gene expression after oxidative stress. Interacts and stabilizes mRNAs and may regulate their transition between different cytoplasmic components after oxidative stress.</text>
</comment>
<feature type="domain" description="RRM" evidence="15">
    <location>
        <begin position="87"/>
        <end position="165"/>
    </location>
</feature>
<dbReference type="STRING" id="1198029.A0A1U7LH45"/>
<evidence type="ECO:0000256" key="5">
    <source>
        <dbReference type="ARBA" id="ARBA00022741"/>
    </source>
</evidence>
<feature type="region of interest" description="Disordered" evidence="14">
    <location>
        <begin position="362"/>
        <end position="400"/>
    </location>
</feature>
<evidence type="ECO:0000256" key="1">
    <source>
        <dbReference type="ARBA" id="ARBA00004123"/>
    </source>
</evidence>
<keyword evidence="18" id="KW-1185">Reference proteome</keyword>
<proteinExistence type="predicted"/>
<dbReference type="CDD" id="cd02639">
    <property type="entry name" value="R3H_RRM"/>
    <property type="match status" value="1"/>
</dbReference>
<evidence type="ECO:0000313" key="18">
    <source>
        <dbReference type="Proteomes" id="UP000186594"/>
    </source>
</evidence>
<comment type="subunit">
    <text evidence="12">Interacts with csx1.</text>
</comment>
<evidence type="ECO:0000256" key="4">
    <source>
        <dbReference type="ARBA" id="ARBA00022553"/>
    </source>
</evidence>
<dbReference type="Pfam" id="PF00076">
    <property type="entry name" value="RRM_1"/>
    <property type="match status" value="1"/>
</dbReference>
<dbReference type="OrthoDB" id="434258at2759"/>
<organism evidence="17 18">
    <name type="scientific">Neolecta irregularis (strain DAH-3)</name>
    <dbReference type="NCBI Taxonomy" id="1198029"/>
    <lineage>
        <taxon>Eukaryota</taxon>
        <taxon>Fungi</taxon>
        <taxon>Dikarya</taxon>
        <taxon>Ascomycota</taxon>
        <taxon>Taphrinomycotina</taxon>
        <taxon>Neolectales</taxon>
        <taxon>Neolectaceae</taxon>
        <taxon>Neolecta</taxon>
    </lineage>
</organism>
<dbReference type="SMART" id="SM00360">
    <property type="entry name" value="RRM"/>
    <property type="match status" value="1"/>
</dbReference>
<dbReference type="SMART" id="SM00393">
    <property type="entry name" value="R3H"/>
    <property type="match status" value="1"/>
</dbReference>
<evidence type="ECO:0000256" key="7">
    <source>
        <dbReference type="ARBA" id="ARBA00022806"/>
    </source>
</evidence>
<dbReference type="AlphaFoldDB" id="A0A1U7LH45"/>
<sequence>MDSFHYDNPAASHFESIFSSPASQNVHLSPSPNRFDSQPRSATGVLRNSRSRAKLPTHWLSDDPSPTRDAFSNEANSTEEDQEVIPTAVVIKNIPFAIKKEQLLEIMEDIGLPKPYAFNYHFDNGMFRGLAFANFHTPDDTDMIVTVLNGYDIQGRKLRVEYKKVLPAADRERIEREKAEKRRLMEEMGLVTGQMQSSLSLNPGPIKAPKPKLDIDMNDPDTLELYSQVLLFRDDKSRVELEFTPTLTPTQRRIVHVIASKLGLEHGSRGEGDQRRVCVMRPAVIQPSLKARPSFATLGRSSNRALLDPTGTSASFSSRMKPMKSFADLRSAAPQRRPSPISFDIRVDSPNGLMGPMNLSMPFRQPRGPEVGKDFLYRKTPGTSQTPAELEVQSVPIEVE</sequence>
<evidence type="ECO:0000256" key="11">
    <source>
        <dbReference type="ARBA" id="ARBA00055199"/>
    </source>
</evidence>
<gene>
    <name evidence="17" type="ORF">NEOLI_003906</name>
</gene>
<keyword evidence="9 13" id="KW-0694">RNA-binding</keyword>
<dbReference type="PANTHER" id="PTHR23003:SF17">
    <property type="entry name" value="RNA-BINDING PROTEIN PIN4"/>
    <property type="match status" value="1"/>
</dbReference>
<dbReference type="GO" id="GO:0071014">
    <property type="term" value="C:post-mRNA release spliceosomal complex"/>
    <property type="evidence" value="ECO:0007669"/>
    <property type="project" value="UniProtKB-ARBA"/>
</dbReference>
<evidence type="ECO:0000256" key="8">
    <source>
        <dbReference type="ARBA" id="ARBA00022840"/>
    </source>
</evidence>
<name>A0A1U7LH45_NEOID</name>
<dbReference type="GO" id="GO:0003677">
    <property type="term" value="F:DNA binding"/>
    <property type="evidence" value="ECO:0007669"/>
    <property type="project" value="UniProtKB-ARBA"/>
</dbReference>
<dbReference type="GO" id="GO:0005737">
    <property type="term" value="C:cytoplasm"/>
    <property type="evidence" value="ECO:0007669"/>
    <property type="project" value="UniProtKB-SubCell"/>
</dbReference>
<dbReference type="InterPro" id="IPR000504">
    <property type="entry name" value="RRM_dom"/>
</dbReference>
<dbReference type="SUPFAM" id="SSF82708">
    <property type="entry name" value="R3H domain"/>
    <property type="match status" value="1"/>
</dbReference>
<dbReference type="FunFam" id="3.30.1370.50:FF:000002">
    <property type="entry name" value="Immunoglobulin mu DNA-binding protein 2"/>
    <property type="match status" value="1"/>
</dbReference>
<dbReference type="CDD" id="cd12253">
    <property type="entry name" value="RRM_PIN4_like"/>
    <property type="match status" value="1"/>
</dbReference>
<keyword evidence="10" id="KW-0539">Nucleus</keyword>
<dbReference type="Gene3D" id="3.30.70.330">
    <property type="match status" value="1"/>
</dbReference>
<dbReference type="InterPro" id="IPR034186">
    <property type="entry name" value="PIN4-like_RRM"/>
</dbReference>
<evidence type="ECO:0000259" key="15">
    <source>
        <dbReference type="PROSITE" id="PS50102"/>
    </source>
</evidence>
<dbReference type="GO" id="GO:0016787">
    <property type="term" value="F:hydrolase activity"/>
    <property type="evidence" value="ECO:0007669"/>
    <property type="project" value="UniProtKB-KW"/>
</dbReference>
<keyword evidence="8" id="KW-0067">ATP-binding</keyword>
<dbReference type="InterPro" id="IPR034069">
    <property type="entry name" value="R3H_Cip2"/>
</dbReference>
<keyword evidence="6" id="KW-0378">Hydrolase</keyword>
<keyword evidence="3" id="KW-0963">Cytoplasm</keyword>
<evidence type="ECO:0000313" key="17">
    <source>
        <dbReference type="EMBL" id="OLL21969.1"/>
    </source>
</evidence>
<dbReference type="PROSITE" id="PS51061">
    <property type="entry name" value="R3H"/>
    <property type="match status" value="1"/>
</dbReference>
<dbReference type="GO" id="GO:0004386">
    <property type="term" value="F:helicase activity"/>
    <property type="evidence" value="ECO:0007669"/>
    <property type="project" value="UniProtKB-KW"/>
</dbReference>
<dbReference type="InterPro" id="IPR001374">
    <property type="entry name" value="R3H_dom"/>
</dbReference>
<keyword evidence="5" id="KW-0547">Nucleotide-binding</keyword>
<feature type="domain" description="R3H" evidence="16">
    <location>
        <begin position="219"/>
        <end position="283"/>
    </location>
</feature>
<accession>A0A1U7LH45</accession>
<keyword evidence="4" id="KW-0597">Phosphoprotein</keyword>
<dbReference type="EMBL" id="LXFE01004046">
    <property type="protein sequence ID" value="OLL21969.1"/>
    <property type="molecule type" value="Genomic_DNA"/>
</dbReference>
<evidence type="ECO:0000256" key="3">
    <source>
        <dbReference type="ARBA" id="ARBA00022490"/>
    </source>
</evidence>
<dbReference type="PANTHER" id="PTHR23003">
    <property type="entry name" value="RNA RECOGNITION MOTIF RRM DOMAIN CONTAINING PROTEIN"/>
    <property type="match status" value="1"/>
</dbReference>
<protein>
    <submittedName>
        <fullName evidence="17">RNA-binding post-transcriptional regulator cip2</fullName>
    </submittedName>
</protein>
<comment type="subcellular location">
    <subcellularLocation>
        <location evidence="2">Cytoplasm</location>
    </subcellularLocation>
    <subcellularLocation>
        <location evidence="1">Nucleus</location>
    </subcellularLocation>
</comment>
<dbReference type="InterPro" id="IPR012677">
    <property type="entry name" value="Nucleotide-bd_a/b_plait_sf"/>
</dbReference>
<dbReference type="FunFam" id="3.30.70.330:FF:000183">
    <property type="entry name" value="R3H domain containing protein"/>
    <property type="match status" value="1"/>
</dbReference>
<dbReference type="InterPro" id="IPR050374">
    <property type="entry name" value="RRT5_SRSF_SR"/>
</dbReference>
<evidence type="ECO:0000256" key="9">
    <source>
        <dbReference type="ARBA" id="ARBA00022884"/>
    </source>
</evidence>
<keyword evidence="7" id="KW-0347">Helicase</keyword>
<comment type="caution">
    <text evidence="17">The sequence shown here is derived from an EMBL/GenBank/DDBJ whole genome shotgun (WGS) entry which is preliminary data.</text>
</comment>
<dbReference type="SUPFAM" id="SSF54928">
    <property type="entry name" value="RNA-binding domain, RBD"/>
    <property type="match status" value="1"/>
</dbReference>
<evidence type="ECO:0000256" key="13">
    <source>
        <dbReference type="PROSITE-ProRule" id="PRU00176"/>
    </source>
</evidence>
<dbReference type="Proteomes" id="UP000186594">
    <property type="component" value="Unassembled WGS sequence"/>
</dbReference>
<evidence type="ECO:0000256" key="12">
    <source>
        <dbReference type="ARBA" id="ARBA00062407"/>
    </source>
</evidence>
<dbReference type="InterPro" id="IPR036867">
    <property type="entry name" value="R3H_dom_sf"/>
</dbReference>
<dbReference type="InterPro" id="IPR035979">
    <property type="entry name" value="RBD_domain_sf"/>
</dbReference>
<feature type="region of interest" description="Disordered" evidence="14">
    <location>
        <begin position="21"/>
        <end position="80"/>
    </location>
</feature>
<dbReference type="GO" id="GO:0003729">
    <property type="term" value="F:mRNA binding"/>
    <property type="evidence" value="ECO:0007669"/>
    <property type="project" value="TreeGrafter"/>
</dbReference>
<dbReference type="Gene3D" id="3.30.1370.50">
    <property type="entry name" value="R3H-like domain"/>
    <property type="match status" value="1"/>
</dbReference>
<feature type="compositionally biased region" description="Polar residues" evidence="14">
    <location>
        <begin position="21"/>
        <end position="41"/>
    </location>
</feature>
<dbReference type="GO" id="GO:0005524">
    <property type="term" value="F:ATP binding"/>
    <property type="evidence" value="ECO:0007669"/>
    <property type="project" value="UniProtKB-KW"/>
</dbReference>
<evidence type="ECO:0000256" key="2">
    <source>
        <dbReference type="ARBA" id="ARBA00004496"/>
    </source>
</evidence>
<dbReference type="Pfam" id="PF01424">
    <property type="entry name" value="R3H"/>
    <property type="match status" value="1"/>
</dbReference>